<keyword evidence="2" id="KW-1185">Reference proteome</keyword>
<name>A0A4Q7V509_PSEST</name>
<dbReference type="Gene3D" id="3.10.129.10">
    <property type="entry name" value="Hotdog Thioesterase"/>
    <property type="match status" value="1"/>
</dbReference>
<reference evidence="1 2" key="1">
    <citation type="submission" date="2019-02" db="EMBL/GenBank/DDBJ databases">
        <title>Sequencing the genomes of 1000 actinobacteria strains.</title>
        <authorList>
            <person name="Klenk H.-P."/>
        </authorList>
    </citation>
    <scope>NUCLEOTIDE SEQUENCE [LARGE SCALE GENOMIC DNA]</scope>
    <source>
        <strain evidence="1 2">DSM 45779</strain>
    </source>
</reference>
<accession>A0A4Q7V509</accession>
<dbReference type="EMBL" id="SHKL01000001">
    <property type="protein sequence ID" value="RZT88564.1"/>
    <property type="molecule type" value="Genomic_DNA"/>
</dbReference>
<protein>
    <submittedName>
        <fullName evidence="1">Acyl-coenzyme A thioesterase PaaI-like protein</fullName>
    </submittedName>
</protein>
<evidence type="ECO:0000313" key="2">
    <source>
        <dbReference type="Proteomes" id="UP000291591"/>
    </source>
</evidence>
<gene>
    <name evidence="1" type="ORF">EV383_5507</name>
</gene>
<dbReference type="InterPro" id="IPR029069">
    <property type="entry name" value="HotDog_dom_sf"/>
</dbReference>
<dbReference type="Proteomes" id="UP000291591">
    <property type="component" value="Unassembled WGS sequence"/>
</dbReference>
<dbReference type="AlphaFoldDB" id="A0A4Q7V509"/>
<dbReference type="RefSeq" id="WP_130292548.1">
    <property type="nucleotide sequence ID" value="NZ_SHKL01000001.1"/>
</dbReference>
<proteinExistence type="predicted"/>
<organism evidence="1 2">
    <name type="scientific">Pseudonocardia sediminis</name>
    <dbReference type="NCBI Taxonomy" id="1397368"/>
    <lineage>
        <taxon>Bacteria</taxon>
        <taxon>Bacillati</taxon>
        <taxon>Actinomycetota</taxon>
        <taxon>Actinomycetes</taxon>
        <taxon>Pseudonocardiales</taxon>
        <taxon>Pseudonocardiaceae</taxon>
        <taxon>Pseudonocardia</taxon>
    </lineage>
</organism>
<dbReference type="SUPFAM" id="SSF54637">
    <property type="entry name" value="Thioesterase/thiol ester dehydrase-isomerase"/>
    <property type="match status" value="1"/>
</dbReference>
<comment type="caution">
    <text evidence="1">The sequence shown here is derived from an EMBL/GenBank/DDBJ whole genome shotgun (WGS) entry which is preliminary data.</text>
</comment>
<sequence>MTALLSGDDLAARAAQALRVPLQRELGIELIDATEPQTGAAFVVGELADNGAGGTHAGALAVGLELAALLATLPHLAPTEHAVTASTSTTLAAAARTGQRVEFRGSVDRRTGRLAFTTVVATCEATVLARANIVKSVVTLR</sequence>
<evidence type="ECO:0000313" key="1">
    <source>
        <dbReference type="EMBL" id="RZT88564.1"/>
    </source>
</evidence>